<protein>
    <recommendedName>
        <fullName evidence="8 10">Adenylosuccinate synthetase</fullName>
        <shortName evidence="8">AMPSase</shortName>
        <shortName evidence="8">AdSS</shortName>
        <ecNumber evidence="8 10">6.3.4.4</ecNumber>
    </recommendedName>
    <alternativeName>
        <fullName evidence="8">IMP--aspartate ligase</fullName>
    </alternativeName>
</protein>
<feature type="binding site" evidence="8">
    <location>
        <begin position="415"/>
        <end position="417"/>
    </location>
    <ligand>
        <name>GTP</name>
        <dbReference type="ChEBI" id="CHEBI:37565"/>
    </ligand>
</feature>
<dbReference type="HAMAP" id="MF_00011">
    <property type="entry name" value="Adenylosucc_synth"/>
    <property type="match status" value="1"/>
</dbReference>
<dbReference type="GO" id="GO:0046040">
    <property type="term" value="P:IMP metabolic process"/>
    <property type="evidence" value="ECO:0007669"/>
    <property type="project" value="TreeGrafter"/>
</dbReference>
<keyword evidence="8" id="KW-0963">Cytoplasm</keyword>
<dbReference type="InterPro" id="IPR042110">
    <property type="entry name" value="Adenylosuccinate_synth_dom2"/>
</dbReference>
<comment type="subunit">
    <text evidence="1 8">Homodimer.</text>
</comment>
<dbReference type="GO" id="GO:0000287">
    <property type="term" value="F:magnesium ion binding"/>
    <property type="evidence" value="ECO:0007669"/>
    <property type="project" value="UniProtKB-UniRule"/>
</dbReference>
<dbReference type="InterPro" id="IPR027417">
    <property type="entry name" value="P-loop_NTPase"/>
</dbReference>
<dbReference type="FunFam" id="1.10.300.10:FF:000001">
    <property type="entry name" value="Adenylosuccinate synthetase"/>
    <property type="match status" value="1"/>
</dbReference>
<dbReference type="EC" id="6.3.4.4" evidence="8 10"/>
<dbReference type="PANTHER" id="PTHR11846:SF0">
    <property type="entry name" value="ADENYLOSUCCINATE SYNTHETASE"/>
    <property type="match status" value="1"/>
</dbReference>
<feature type="binding site" evidence="8">
    <location>
        <begin position="40"/>
        <end position="42"/>
    </location>
    <ligand>
        <name>GTP</name>
        <dbReference type="ChEBI" id="CHEBI:37565"/>
    </ligand>
</feature>
<comment type="catalytic activity">
    <reaction evidence="8 10">
        <text>IMP + L-aspartate + GTP = N(6)-(1,2-dicarboxyethyl)-AMP + GDP + phosphate + 2 H(+)</text>
        <dbReference type="Rhea" id="RHEA:15753"/>
        <dbReference type="ChEBI" id="CHEBI:15378"/>
        <dbReference type="ChEBI" id="CHEBI:29991"/>
        <dbReference type="ChEBI" id="CHEBI:37565"/>
        <dbReference type="ChEBI" id="CHEBI:43474"/>
        <dbReference type="ChEBI" id="CHEBI:57567"/>
        <dbReference type="ChEBI" id="CHEBI:58053"/>
        <dbReference type="ChEBI" id="CHEBI:58189"/>
        <dbReference type="EC" id="6.3.4.4"/>
    </reaction>
</comment>
<feature type="binding site" description="in other chain" evidence="8">
    <location>
        <position position="226"/>
    </location>
    <ligand>
        <name>IMP</name>
        <dbReference type="ChEBI" id="CHEBI:58053"/>
        <note>ligand shared between dimeric partners</note>
    </ligand>
</feature>
<dbReference type="Gene3D" id="1.10.300.10">
    <property type="entry name" value="Adenylosuccinate Synthetase, subunit A, domain 2"/>
    <property type="match status" value="1"/>
</dbReference>
<feature type="binding site" evidence="8">
    <location>
        <begin position="301"/>
        <end position="307"/>
    </location>
    <ligand>
        <name>substrate</name>
    </ligand>
</feature>
<feature type="binding site" description="in other chain" evidence="8">
    <location>
        <position position="131"/>
    </location>
    <ligand>
        <name>IMP</name>
        <dbReference type="ChEBI" id="CHEBI:58053"/>
        <note>ligand shared between dimeric partners</note>
    </ligand>
</feature>
<comment type="cofactor">
    <cofactor evidence="8">
        <name>Mg(2+)</name>
        <dbReference type="ChEBI" id="CHEBI:18420"/>
    </cofactor>
    <text evidence="8">Binds 1 Mg(2+) ion per subunit.</text>
</comment>
<feature type="active site" evidence="9">
    <location>
        <position position="142"/>
    </location>
</feature>
<evidence type="ECO:0000313" key="11">
    <source>
        <dbReference type="EMBL" id="CRH05782.1"/>
    </source>
</evidence>
<feature type="binding site" description="in other chain" evidence="8">
    <location>
        <begin position="13"/>
        <end position="16"/>
    </location>
    <ligand>
        <name>IMP</name>
        <dbReference type="ChEBI" id="CHEBI:58053"/>
        <note>ligand shared between dimeric partners</note>
    </ligand>
</feature>
<comment type="pathway">
    <text evidence="8 10">Purine metabolism; AMP biosynthesis via de novo pathway; AMP from IMP: step 1/2.</text>
</comment>
<keyword evidence="2 8" id="KW-0436">Ligase</keyword>
<dbReference type="Pfam" id="PF00709">
    <property type="entry name" value="Adenylsucc_synt"/>
    <property type="match status" value="1"/>
</dbReference>
<dbReference type="Gene3D" id="3.40.440.10">
    <property type="entry name" value="Adenylosuccinate Synthetase, subunit A, domain 1"/>
    <property type="match status" value="1"/>
</dbReference>
<dbReference type="PANTHER" id="PTHR11846">
    <property type="entry name" value="ADENYLOSUCCINATE SYNTHETASE"/>
    <property type="match status" value="1"/>
</dbReference>
<dbReference type="GO" id="GO:0005737">
    <property type="term" value="C:cytoplasm"/>
    <property type="evidence" value="ECO:0007669"/>
    <property type="project" value="UniProtKB-SubCell"/>
</dbReference>
<evidence type="ECO:0000256" key="5">
    <source>
        <dbReference type="ARBA" id="ARBA00022755"/>
    </source>
</evidence>
<dbReference type="GO" id="GO:0004019">
    <property type="term" value="F:adenylosuccinate synthase activity"/>
    <property type="evidence" value="ECO:0007669"/>
    <property type="project" value="UniProtKB-UniRule"/>
</dbReference>
<feature type="binding site" description="in other chain" evidence="8">
    <location>
        <position position="305"/>
    </location>
    <ligand>
        <name>IMP</name>
        <dbReference type="ChEBI" id="CHEBI:58053"/>
        <note>ligand shared between dimeric partners</note>
    </ligand>
</feature>
<dbReference type="UniPathway" id="UPA00075">
    <property type="reaction ID" value="UER00335"/>
</dbReference>
<keyword evidence="3 8" id="KW-0479">Metal-binding</keyword>
<dbReference type="SUPFAM" id="SSF52540">
    <property type="entry name" value="P-loop containing nucleoside triphosphate hydrolases"/>
    <property type="match status" value="1"/>
</dbReference>
<dbReference type="EMBL" id="LO017727">
    <property type="protein sequence ID" value="CRH05782.1"/>
    <property type="molecule type" value="Genomic_DNA"/>
</dbReference>
<dbReference type="CDD" id="cd03108">
    <property type="entry name" value="AdSS"/>
    <property type="match status" value="1"/>
</dbReference>
<dbReference type="AlphaFoldDB" id="A0A1S7LFN7"/>
<feature type="binding site" evidence="8">
    <location>
        <begin position="12"/>
        <end position="18"/>
    </location>
    <ligand>
        <name>GTP</name>
        <dbReference type="ChEBI" id="CHEBI:37565"/>
    </ligand>
</feature>
<evidence type="ECO:0000256" key="1">
    <source>
        <dbReference type="ARBA" id="ARBA00011738"/>
    </source>
</evidence>
<evidence type="ECO:0000256" key="8">
    <source>
        <dbReference type="HAMAP-Rule" id="MF_00011"/>
    </source>
</evidence>
<comment type="subcellular location">
    <subcellularLocation>
        <location evidence="8">Cytoplasm</location>
    </subcellularLocation>
</comment>
<feature type="binding site" evidence="8">
    <location>
        <position position="40"/>
    </location>
    <ligand>
        <name>Mg(2+)</name>
        <dbReference type="ChEBI" id="CHEBI:18420"/>
    </ligand>
</feature>
<dbReference type="GO" id="GO:0044208">
    <property type="term" value="P:'de novo' AMP biosynthetic process"/>
    <property type="evidence" value="ECO:0007669"/>
    <property type="project" value="UniProtKB-UniRule"/>
</dbReference>
<gene>
    <name evidence="8 11" type="primary">purA</name>
    <name evidence="11" type="ORF">MAGMO_1596</name>
</gene>
<keyword evidence="6 8" id="KW-0460">Magnesium</keyword>
<feature type="binding site" evidence="8">
    <location>
        <position position="307"/>
    </location>
    <ligand>
        <name>GTP</name>
        <dbReference type="ChEBI" id="CHEBI:37565"/>
    </ligand>
</feature>
<dbReference type="FunFam" id="3.90.170.10:FF:000001">
    <property type="entry name" value="Adenylosuccinate synthetase"/>
    <property type="match status" value="1"/>
</dbReference>
<evidence type="ECO:0000256" key="9">
    <source>
        <dbReference type="PROSITE-ProRule" id="PRU10134"/>
    </source>
</evidence>
<dbReference type="Gene3D" id="3.90.170.10">
    <property type="entry name" value="Adenylosuccinate Synthetase, subunit A, domain 3"/>
    <property type="match status" value="1"/>
</dbReference>
<evidence type="ECO:0000256" key="3">
    <source>
        <dbReference type="ARBA" id="ARBA00022723"/>
    </source>
</evidence>
<feature type="active site" description="Proton acceptor" evidence="8">
    <location>
        <position position="13"/>
    </location>
</feature>
<comment type="function">
    <text evidence="8">Plays an important role in the de novo pathway of purine nucleotide biosynthesis. Catalyzes the first committed step in the biosynthesis of AMP from IMP.</text>
</comment>
<feature type="binding site" description="in other chain" evidence="8">
    <location>
        <begin position="38"/>
        <end position="41"/>
    </location>
    <ligand>
        <name>IMP</name>
        <dbReference type="ChEBI" id="CHEBI:58053"/>
        <note>ligand shared between dimeric partners</note>
    </ligand>
</feature>
<feature type="binding site" description="in other chain" evidence="8">
    <location>
        <position position="241"/>
    </location>
    <ligand>
        <name>IMP</name>
        <dbReference type="ChEBI" id="CHEBI:58053"/>
        <note>ligand shared between dimeric partners</note>
    </ligand>
</feature>
<name>A0A1S7LFN7_MAGMO</name>
<feature type="binding site" evidence="8">
    <location>
        <position position="145"/>
    </location>
    <ligand>
        <name>IMP</name>
        <dbReference type="ChEBI" id="CHEBI:58053"/>
        <note>ligand shared between dimeric partners</note>
    </ligand>
</feature>
<evidence type="ECO:0000256" key="2">
    <source>
        <dbReference type="ARBA" id="ARBA00022598"/>
    </source>
</evidence>
<evidence type="ECO:0000256" key="10">
    <source>
        <dbReference type="RuleBase" id="RU000520"/>
    </source>
</evidence>
<dbReference type="InterPro" id="IPR018220">
    <property type="entry name" value="Adenylosuccin_syn_GTP-bd"/>
</dbReference>
<dbReference type="PROSITE" id="PS00513">
    <property type="entry name" value="ADENYLOSUCCIN_SYN_2"/>
    <property type="match status" value="1"/>
</dbReference>
<accession>A0A1S7LFN7</accession>
<dbReference type="NCBIfam" id="TIGR00184">
    <property type="entry name" value="purA"/>
    <property type="match status" value="1"/>
</dbReference>
<dbReference type="InterPro" id="IPR042111">
    <property type="entry name" value="Adenylosuccinate_synth_dom3"/>
</dbReference>
<feature type="binding site" evidence="8">
    <location>
        <position position="13"/>
    </location>
    <ligand>
        <name>Mg(2+)</name>
        <dbReference type="ChEBI" id="CHEBI:18420"/>
    </ligand>
</feature>
<keyword evidence="5 8" id="KW-0658">Purine biosynthesis</keyword>
<dbReference type="InterPro" id="IPR042109">
    <property type="entry name" value="Adenylosuccinate_synth_dom1"/>
</dbReference>
<organism evidence="11">
    <name type="scientific">Magnetococcus massalia (strain MO-1)</name>
    <dbReference type="NCBI Taxonomy" id="451514"/>
    <lineage>
        <taxon>Bacteria</taxon>
        <taxon>Pseudomonadati</taxon>
        <taxon>Pseudomonadota</taxon>
        <taxon>Magnetococcia</taxon>
        <taxon>Magnetococcales</taxon>
        <taxon>Magnetococcaceae</taxon>
        <taxon>Magnetococcus</taxon>
    </lineage>
</organism>
<keyword evidence="4 8" id="KW-0547">Nucleotide-binding</keyword>
<proteinExistence type="inferred from homology"/>
<comment type="similarity">
    <text evidence="8 10">Belongs to the adenylosuccinate synthetase family.</text>
</comment>
<dbReference type="NCBIfam" id="NF002223">
    <property type="entry name" value="PRK01117.1"/>
    <property type="match status" value="1"/>
</dbReference>
<dbReference type="PROSITE" id="PS01266">
    <property type="entry name" value="ADENYLOSUCCIN_SYN_1"/>
    <property type="match status" value="1"/>
</dbReference>
<evidence type="ECO:0000256" key="6">
    <source>
        <dbReference type="ARBA" id="ARBA00022842"/>
    </source>
</evidence>
<reference evidence="11" key="1">
    <citation type="submission" date="2015-04" db="EMBL/GenBank/DDBJ databases">
        <authorList>
            <person name="Syromyatnikov M.Y."/>
            <person name="Popov V.N."/>
        </authorList>
    </citation>
    <scope>NUCLEOTIDE SEQUENCE</scope>
    <source>
        <strain evidence="11">MO-1</strain>
    </source>
</reference>
<feature type="active site" description="Proton donor" evidence="8">
    <location>
        <position position="41"/>
    </location>
</feature>
<sequence length="432" mass="47264">MSNVVIVGTQWGDEGKGKIVDLLTERADIVVRFQGGHNAGHTLVVDGKKYVLHLVPSGIIRNDKVCVIGNGVVLDPNALLSEMDKLIEMGVKISSENLKLADRANLILPYHKALDLAREKKKAEGKKIGTTGRGIGPCYEDKAARRGIRLVDLYNVPLLEEKLTENLDLVNFMLQNYYDEEPFDMATVRDDYLRMAERMADFVMDTGPWLDKAMKDGKNILYEGAQGALLDVDYGTYPFVTSSTTMAAGACSGAGIAPGSVDYVLGIVKAYTTRVGGGPFPTELHDADGTHLATQGHEFGATTGRPRRCGWFDGVVVRHAVRISGINAMCVTKLDVMDGLEKLKICTGYRVDGQLYDTIPADIQKLQRVEPIYETLPGWKGSTVGCTRWDDLPAEAKSYLERLAEVVGIPVGILSTGPDRNETLILENPFSR</sequence>
<dbReference type="InterPro" id="IPR001114">
    <property type="entry name" value="Adenylosuccinate_synthetase"/>
</dbReference>
<dbReference type="GO" id="GO:0005525">
    <property type="term" value="F:GTP binding"/>
    <property type="evidence" value="ECO:0007669"/>
    <property type="project" value="UniProtKB-UniRule"/>
</dbReference>
<keyword evidence="7 8" id="KW-0342">GTP-binding</keyword>
<evidence type="ECO:0000256" key="4">
    <source>
        <dbReference type="ARBA" id="ARBA00022741"/>
    </source>
</evidence>
<dbReference type="SMART" id="SM00788">
    <property type="entry name" value="Adenylsucc_synt"/>
    <property type="match status" value="1"/>
</dbReference>
<feature type="binding site" evidence="8">
    <location>
        <begin position="333"/>
        <end position="335"/>
    </location>
    <ligand>
        <name>GTP</name>
        <dbReference type="ChEBI" id="CHEBI:37565"/>
    </ligand>
</feature>
<dbReference type="InterPro" id="IPR033128">
    <property type="entry name" value="Adenylosuccin_syn_Lys_AS"/>
</dbReference>
<evidence type="ECO:0000256" key="7">
    <source>
        <dbReference type="ARBA" id="ARBA00023134"/>
    </source>
</evidence>